<name>A0A2X2JFI8_SPHMU</name>
<feature type="active site" description="Proton donor/acceptor" evidence="7">
    <location>
        <position position="77"/>
    </location>
</feature>
<dbReference type="InterPro" id="IPR015942">
    <property type="entry name" value="Asp/Glu/hydantoin_racemase"/>
</dbReference>
<dbReference type="RefSeq" id="WP_070565597.1">
    <property type="nucleotide sequence ID" value="NZ_CP068086.1"/>
</dbReference>
<evidence type="ECO:0000256" key="5">
    <source>
        <dbReference type="ARBA" id="ARBA00023235"/>
    </source>
</evidence>
<dbReference type="InterPro" id="IPR033134">
    <property type="entry name" value="Asp/Glu_racemase_AS_2"/>
</dbReference>
<dbReference type="InterPro" id="IPR001920">
    <property type="entry name" value="Asp/Glu_race"/>
</dbReference>
<dbReference type="Proteomes" id="UP000432350">
    <property type="component" value="Unassembled WGS sequence"/>
</dbReference>
<dbReference type="HAMAP" id="MF_00258">
    <property type="entry name" value="Glu_racemase"/>
    <property type="match status" value="1"/>
</dbReference>
<comment type="pathway">
    <text evidence="7">Cell wall biogenesis; peptidoglycan biosynthesis.</text>
</comment>
<dbReference type="AlphaFoldDB" id="A0A2X2JFI8"/>
<evidence type="ECO:0000256" key="4">
    <source>
        <dbReference type="ARBA" id="ARBA00022984"/>
    </source>
</evidence>
<dbReference type="FunFam" id="3.40.50.1860:FF:000001">
    <property type="entry name" value="Glutamate racemase"/>
    <property type="match status" value="1"/>
</dbReference>
<reference evidence="8 10" key="1">
    <citation type="submission" date="2018-06" db="EMBL/GenBank/DDBJ databases">
        <authorList>
            <consortium name="Pathogen Informatics"/>
            <person name="Doyle S."/>
        </authorList>
    </citation>
    <scope>NUCLEOTIDE SEQUENCE [LARGE SCALE GENOMIC DNA]</scope>
    <source>
        <strain evidence="8 10">NCTC11343</strain>
    </source>
</reference>
<feature type="binding site" evidence="7">
    <location>
        <begin position="194"/>
        <end position="195"/>
    </location>
    <ligand>
        <name>substrate</name>
    </ligand>
</feature>
<evidence type="ECO:0000256" key="1">
    <source>
        <dbReference type="ARBA" id="ARBA00001602"/>
    </source>
</evidence>
<evidence type="ECO:0000256" key="7">
    <source>
        <dbReference type="HAMAP-Rule" id="MF_00258"/>
    </source>
</evidence>
<reference evidence="9 11" key="2">
    <citation type="submission" date="2019-10" db="EMBL/GenBank/DDBJ databases">
        <authorList>
            <person name="Karimi E."/>
        </authorList>
    </citation>
    <scope>NUCLEOTIDE SEQUENCE [LARGE SCALE GENOMIC DNA]</scope>
    <source>
        <strain evidence="9">Sphingobacterium sp. 8BC</strain>
    </source>
</reference>
<keyword evidence="5 7" id="KW-0413">Isomerase</keyword>
<evidence type="ECO:0000313" key="8">
    <source>
        <dbReference type="EMBL" id="SPZ93107.1"/>
    </source>
</evidence>
<comment type="catalytic activity">
    <reaction evidence="1 7">
        <text>L-glutamate = D-glutamate</text>
        <dbReference type="Rhea" id="RHEA:12813"/>
        <dbReference type="ChEBI" id="CHEBI:29985"/>
        <dbReference type="ChEBI" id="CHEBI:29986"/>
        <dbReference type="EC" id="5.1.1.3"/>
    </reaction>
</comment>
<organism evidence="8 10">
    <name type="scientific">Sphingobacterium multivorum</name>
    <dbReference type="NCBI Taxonomy" id="28454"/>
    <lineage>
        <taxon>Bacteria</taxon>
        <taxon>Pseudomonadati</taxon>
        <taxon>Bacteroidota</taxon>
        <taxon>Sphingobacteriia</taxon>
        <taxon>Sphingobacteriales</taxon>
        <taxon>Sphingobacteriaceae</taxon>
        <taxon>Sphingobacterium</taxon>
    </lineage>
</organism>
<keyword evidence="3 7" id="KW-0133">Cell shape</keyword>
<dbReference type="NCBIfam" id="TIGR00067">
    <property type="entry name" value="glut_race"/>
    <property type="match status" value="1"/>
</dbReference>
<dbReference type="InterPro" id="IPR004391">
    <property type="entry name" value="Glu_race"/>
</dbReference>
<dbReference type="Proteomes" id="UP000251241">
    <property type="component" value="Unassembled WGS sequence"/>
</dbReference>
<dbReference type="Gene3D" id="3.40.50.1860">
    <property type="match status" value="2"/>
</dbReference>
<accession>A0A654DZG2</accession>
<dbReference type="EC" id="5.1.1.3" evidence="2 7"/>
<evidence type="ECO:0000313" key="9">
    <source>
        <dbReference type="EMBL" id="VXD07993.1"/>
    </source>
</evidence>
<dbReference type="GeneID" id="97179904"/>
<feature type="active site" description="Proton donor/acceptor" evidence="7">
    <location>
        <position position="193"/>
    </location>
</feature>
<sequence length="274" mass="30948">MDNLSKPGPIGIFDSGYGGLSVFKEIQHLLPQYDYIYLGDNARVPYGTRSFETVYNYTKQCVFKLFDLGCNLVILACNTASAKALRTIQQHDLPPGKRVLGVIRPTTEIVHNFTKTNKIGILATTGTVKSESYKIEIHKFNPEIEVFQHDCPFWVPLVENNEINTEGAHYFVEKDIRELLQQSDQIDAIVLACTHYPLLLPVIKKYTPSNINIISQGPIVANSLRDYLHRHQEIETICSQNGQLAFYTTDDPRDFESKAKIFFGKPIAASHISV</sequence>
<dbReference type="GO" id="GO:0008360">
    <property type="term" value="P:regulation of cell shape"/>
    <property type="evidence" value="ECO:0007669"/>
    <property type="project" value="UniProtKB-KW"/>
</dbReference>
<evidence type="ECO:0000256" key="2">
    <source>
        <dbReference type="ARBA" id="ARBA00013090"/>
    </source>
</evidence>
<keyword evidence="4 7" id="KW-0573">Peptidoglycan synthesis</keyword>
<dbReference type="PANTHER" id="PTHR21198">
    <property type="entry name" value="GLUTAMATE RACEMASE"/>
    <property type="match status" value="1"/>
</dbReference>
<dbReference type="UniPathway" id="UPA00219"/>
<dbReference type="GO" id="GO:0008881">
    <property type="term" value="F:glutamate racemase activity"/>
    <property type="evidence" value="ECO:0007669"/>
    <property type="project" value="UniProtKB-UniRule"/>
</dbReference>
<comment type="function">
    <text evidence="7">Provides the (R)-glutamate required for cell wall biosynthesis.</text>
</comment>
<dbReference type="GO" id="GO:0071555">
    <property type="term" value="P:cell wall organization"/>
    <property type="evidence" value="ECO:0007669"/>
    <property type="project" value="UniProtKB-KW"/>
</dbReference>
<proteinExistence type="inferred from homology"/>
<dbReference type="PANTHER" id="PTHR21198:SF2">
    <property type="entry name" value="GLUTAMATE RACEMASE"/>
    <property type="match status" value="1"/>
</dbReference>
<protein>
    <recommendedName>
        <fullName evidence="2 7">Glutamate racemase</fullName>
        <ecNumber evidence="2 7">5.1.1.3</ecNumber>
    </recommendedName>
</protein>
<evidence type="ECO:0000256" key="3">
    <source>
        <dbReference type="ARBA" id="ARBA00022960"/>
    </source>
</evidence>
<comment type="similarity">
    <text evidence="7">Belongs to the aspartate/glutamate racemases family.</text>
</comment>
<evidence type="ECO:0000256" key="6">
    <source>
        <dbReference type="ARBA" id="ARBA00023316"/>
    </source>
</evidence>
<dbReference type="SUPFAM" id="SSF53681">
    <property type="entry name" value="Aspartate/glutamate racemase"/>
    <property type="match status" value="2"/>
</dbReference>
<evidence type="ECO:0000313" key="10">
    <source>
        <dbReference type="Proteomes" id="UP000251241"/>
    </source>
</evidence>
<evidence type="ECO:0000313" key="11">
    <source>
        <dbReference type="Proteomes" id="UP000432350"/>
    </source>
</evidence>
<feature type="binding site" evidence="7">
    <location>
        <begin position="14"/>
        <end position="15"/>
    </location>
    <ligand>
        <name>substrate</name>
    </ligand>
</feature>
<dbReference type="InterPro" id="IPR018187">
    <property type="entry name" value="Asp/Glu_racemase_AS_1"/>
</dbReference>
<dbReference type="PROSITE" id="PS00924">
    <property type="entry name" value="ASP_GLU_RACEMASE_2"/>
    <property type="match status" value="1"/>
</dbReference>
<gene>
    <name evidence="7 8" type="primary">murI</name>
    <name evidence="8" type="ORF">NCTC11343_05044</name>
    <name evidence="9" type="ORF">SPHINGO8BC_90178</name>
</gene>
<dbReference type="PROSITE" id="PS00923">
    <property type="entry name" value="ASP_GLU_RACEMASE_1"/>
    <property type="match status" value="1"/>
</dbReference>
<feature type="binding site" evidence="7">
    <location>
        <begin position="78"/>
        <end position="79"/>
    </location>
    <ligand>
        <name>substrate</name>
    </ligand>
</feature>
<dbReference type="Pfam" id="PF01177">
    <property type="entry name" value="Asp_Glu_race"/>
    <property type="match status" value="1"/>
</dbReference>
<accession>A0A2X2JFI8</accession>
<dbReference type="GO" id="GO:0009252">
    <property type="term" value="P:peptidoglycan biosynthetic process"/>
    <property type="evidence" value="ECO:0007669"/>
    <property type="project" value="UniProtKB-UniRule"/>
</dbReference>
<keyword evidence="6 7" id="KW-0961">Cell wall biogenesis/degradation</keyword>
<dbReference type="EMBL" id="UAUU01000011">
    <property type="protein sequence ID" value="SPZ93107.1"/>
    <property type="molecule type" value="Genomic_DNA"/>
</dbReference>
<feature type="binding site" evidence="7">
    <location>
        <begin position="46"/>
        <end position="47"/>
    </location>
    <ligand>
        <name>substrate</name>
    </ligand>
</feature>
<dbReference type="EMBL" id="CABWMV010000028">
    <property type="protein sequence ID" value="VXD07993.1"/>
    <property type="molecule type" value="Genomic_DNA"/>
</dbReference>